<feature type="region of interest" description="Disordered" evidence="1">
    <location>
        <begin position="263"/>
        <end position="360"/>
    </location>
</feature>
<dbReference type="Proteomes" id="UP000270697">
    <property type="component" value="Unassembled WGS sequence"/>
</dbReference>
<gene>
    <name evidence="4" type="ORF">ATL45_6043</name>
    <name evidence="5" type="ORF">SAMN05421805_101873</name>
</gene>
<dbReference type="InterPro" id="IPR054215">
    <property type="entry name" value="DUF6923"/>
</dbReference>
<reference evidence="4 7" key="2">
    <citation type="submission" date="2018-10" db="EMBL/GenBank/DDBJ databases">
        <title>Sequencing the genomes of 1000 actinobacteria strains.</title>
        <authorList>
            <person name="Klenk H.-P."/>
        </authorList>
    </citation>
    <scope>NUCLEOTIDE SEQUENCE [LARGE SCALE GENOMIC DNA]</scope>
    <source>
        <strain evidence="4 7">DSM 45119</strain>
    </source>
</reference>
<keyword evidence="7" id="KW-1185">Reference proteome</keyword>
<dbReference type="EMBL" id="FOUP01000001">
    <property type="protein sequence ID" value="SFM60376.1"/>
    <property type="molecule type" value="Genomic_DNA"/>
</dbReference>
<evidence type="ECO:0000313" key="5">
    <source>
        <dbReference type="EMBL" id="SFM60376.1"/>
    </source>
</evidence>
<feature type="domain" description="DUF6923" evidence="3">
    <location>
        <begin position="58"/>
        <end position="244"/>
    </location>
</feature>
<dbReference type="Proteomes" id="UP000199398">
    <property type="component" value="Unassembled WGS sequence"/>
</dbReference>
<dbReference type="Pfam" id="PF21959">
    <property type="entry name" value="DUF6923"/>
    <property type="match status" value="1"/>
</dbReference>
<dbReference type="AlphaFoldDB" id="A0A1I4S776"/>
<dbReference type="RefSeq" id="WP_093146312.1">
    <property type="nucleotide sequence ID" value="NZ_FOUP01000001.1"/>
</dbReference>
<reference evidence="5 6" key="1">
    <citation type="submission" date="2016-10" db="EMBL/GenBank/DDBJ databases">
        <authorList>
            <person name="de Groot N.N."/>
        </authorList>
    </citation>
    <scope>NUCLEOTIDE SEQUENCE [LARGE SCALE GENOMIC DNA]</scope>
    <source>
        <strain evidence="5 6">CPCC 201259</strain>
    </source>
</reference>
<evidence type="ECO:0000259" key="3">
    <source>
        <dbReference type="Pfam" id="PF21959"/>
    </source>
</evidence>
<keyword evidence="2" id="KW-0732">Signal</keyword>
<feature type="signal peptide" evidence="2">
    <location>
        <begin position="1"/>
        <end position="22"/>
    </location>
</feature>
<name>A0A1I4S776_9PSEU</name>
<evidence type="ECO:0000313" key="6">
    <source>
        <dbReference type="Proteomes" id="UP000199398"/>
    </source>
</evidence>
<dbReference type="PRINTS" id="PR01217">
    <property type="entry name" value="PRICHEXTENSN"/>
</dbReference>
<evidence type="ECO:0000256" key="1">
    <source>
        <dbReference type="SAM" id="MobiDB-lite"/>
    </source>
</evidence>
<accession>A0A1I4S776</accession>
<dbReference type="EMBL" id="RBXX01000002">
    <property type="protein sequence ID" value="RKT87623.1"/>
    <property type="molecule type" value="Genomic_DNA"/>
</dbReference>
<sequence length="382" mass="39324">MRWCAAAVALVLLASATLVVTAAASSACSVLQARNRGGLSTLHRVDFPGATGTKLAAPGYRLNALGYSESQGLVYAMASRGPSGPFPDGGRAVAIAADGQTRELGPVRAGREGAWWHPLRAPSAGAVSGNRWYLVENGYLYAVDVDPGSRTFLDVLSMTGIEGVGRLSSFDDFDVDPVDGQLYSVTATRTGAVALVRLDRGSGQVSKVADVPGLPPLSYGSVVIGSDRALYVTANESGGMYRVDRDGSVRELAVVLPMTSSDAAGCLAGESPPAPPPPTTPPPTSTSPTAPPSTIPPPTTPPSATPPPEPPSEPPSRTPVPEPSPMPEPTPSSPLPPGNFAAPAEEPDVETSGHSTEEKRRWVLAVLVLLIGGSAAARRLSR</sequence>
<proteinExistence type="predicted"/>
<feature type="chain" id="PRO_5039714230" description="DUF6923 domain-containing protein" evidence="2">
    <location>
        <begin position="23"/>
        <end position="382"/>
    </location>
</feature>
<protein>
    <recommendedName>
        <fullName evidence="3">DUF6923 domain-containing protein</fullName>
    </recommendedName>
</protein>
<dbReference type="STRING" id="455193.SAMN05421805_101873"/>
<dbReference type="SUPFAM" id="SSF63825">
    <property type="entry name" value="YWTD domain"/>
    <property type="match status" value="1"/>
</dbReference>
<evidence type="ECO:0000256" key="2">
    <source>
        <dbReference type="SAM" id="SignalP"/>
    </source>
</evidence>
<dbReference type="PROSITE" id="PS51257">
    <property type="entry name" value="PROKAR_LIPOPROTEIN"/>
    <property type="match status" value="1"/>
</dbReference>
<evidence type="ECO:0000313" key="4">
    <source>
        <dbReference type="EMBL" id="RKT87623.1"/>
    </source>
</evidence>
<evidence type="ECO:0000313" key="7">
    <source>
        <dbReference type="Proteomes" id="UP000270697"/>
    </source>
</evidence>
<feature type="compositionally biased region" description="Pro residues" evidence="1">
    <location>
        <begin position="272"/>
        <end position="337"/>
    </location>
</feature>
<organism evidence="5 6">
    <name type="scientific">Saccharopolyspora antimicrobica</name>
    <dbReference type="NCBI Taxonomy" id="455193"/>
    <lineage>
        <taxon>Bacteria</taxon>
        <taxon>Bacillati</taxon>
        <taxon>Actinomycetota</taxon>
        <taxon>Actinomycetes</taxon>
        <taxon>Pseudonocardiales</taxon>
        <taxon>Pseudonocardiaceae</taxon>
        <taxon>Saccharopolyspora</taxon>
    </lineage>
</organism>